<dbReference type="Proteomes" id="UP001165143">
    <property type="component" value="Unassembled WGS sequence"/>
</dbReference>
<evidence type="ECO:0000313" key="3">
    <source>
        <dbReference type="Proteomes" id="UP001165143"/>
    </source>
</evidence>
<evidence type="ECO:0000256" key="1">
    <source>
        <dbReference type="SAM" id="SignalP"/>
    </source>
</evidence>
<keyword evidence="1" id="KW-0732">Signal</keyword>
<dbReference type="RefSeq" id="WP_033252328.1">
    <property type="nucleotide sequence ID" value="NZ_BSRX01000004.1"/>
</dbReference>
<feature type="chain" id="PRO_5040763922" evidence="1">
    <location>
        <begin position="19"/>
        <end position="138"/>
    </location>
</feature>
<protein>
    <submittedName>
        <fullName evidence="2">Uncharacterized protein</fullName>
    </submittedName>
</protein>
<proteinExistence type="predicted"/>
<feature type="signal peptide" evidence="1">
    <location>
        <begin position="1"/>
        <end position="18"/>
    </location>
</feature>
<organism evidence="2 3">
    <name type="scientific">Kitasatospora phosalacinea</name>
    <dbReference type="NCBI Taxonomy" id="2065"/>
    <lineage>
        <taxon>Bacteria</taxon>
        <taxon>Bacillati</taxon>
        <taxon>Actinomycetota</taxon>
        <taxon>Actinomycetes</taxon>
        <taxon>Kitasatosporales</taxon>
        <taxon>Streptomycetaceae</taxon>
        <taxon>Kitasatospora</taxon>
    </lineage>
</organism>
<dbReference type="AlphaFoldDB" id="A0A9W6PC13"/>
<dbReference type="EMBL" id="BSRX01000004">
    <property type="protein sequence ID" value="GLW53030.1"/>
    <property type="molecule type" value="Genomic_DNA"/>
</dbReference>
<name>A0A9W6PC13_9ACTN</name>
<evidence type="ECO:0000313" key="2">
    <source>
        <dbReference type="EMBL" id="GLW53030.1"/>
    </source>
</evidence>
<gene>
    <name evidence="2" type="ORF">Kpho01_10410</name>
</gene>
<comment type="caution">
    <text evidence="2">The sequence shown here is derived from an EMBL/GenBank/DDBJ whole genome shotgun (WGS) entry which is preliminary data.</text>
</comment>
<reference evidence="2" key="1">
    <citation type="submission" date="2023-02" db="EMBL/GenBank/DDBJ databases">
        <title>Kitasatospora phosalacinea NBRC 14362.</title>
        <authorList>
            <person name="Ichikawa N."/>
            <person name="Sato H."/>
            <person name="Tonouchi N."/>
        </authorList>
    </citation>
    <scope>NUCLEOTIDE SEQUENCE</scope>
    <source>
        <strain evidence="2">NBRC 14362</strain>
    </source>
</reference>
<accession>A0A9W6PC13</accession>
<sequence length="138" mass="14111">MRSRSALLLCGIAALGLAACGGSASGPELSDAKVIGTWEAPGEVTVVLEDGGRFSTNAVPASGALDRGGADREGNWKFTDTGNARHTGLELRFDIPAGGLEPYPIDLVSTEKDGKLSLCVYGEPDDPCSGYLLAKAAG</sequence>
<dbReference type="PROSITE" id="PS51257">
    <property type="entry name" value="PROKAR_LIPOPROTEIN"/>
    <property type="match status" value="1"/>
</dbReference>